<dbReference type="InterPro" id="IPR050213">
    <property type="entry name" value="GST_superfamily"/>
</dbReference>
<comment type="caution">
    <text evidence="2">The sequence shown here is derived from an EMBL/GenBank/DDBJ whole genome shotgun (WGS) entry which is preliminary data.</text>
</comment>
<dbReference type="InterPro" id="IPR036282">
    <property type="entry name" value="Glutathione-S-Trfase_C_sf"/>
</dbReference>
<dbReference type="GO" id="GO:0006749">
    <property type="term" value="P:glutathione metabolic process"/>
    <property type="evidence" value="ECO:0007669"/>
    <property type="project" value="TreeGrafter"/>
</dbReference>
<dbReference type="Pfam" id="PF02798">
    <property type="entry name" value="GST_N"/>
    <property type="match status" value="1"/>
</dbReference>
<dbReference type="STRING" id="307972.A0A2G8LGD9"/>
<dbReference type="SUPFAM" id="SSF52833">
    <property type="entry name" value="Thioredoxin-like"/>
    <property type="match status" value="1"/>
</dbReference>
<organism evidence="2 3">
    <name type="scientific">Stichopus japonicus</name>
    <name type="common">Sea cucumber</name>
    <dbReference type="NCBI Taxonomy" id="307972"/>
    <lineage>
        <taxon>Eukaryota</taxon>
        <taxon>Metazoa</taxon>
        <taxon>Echinodermata</taxon>
        <taxon>Eleutherozoa</taxon>
        <taxon>Echinozoa</taxon>
        <taxon>Holothuroidea</taxon>
        <taxon>Aspidochirotacea</taxon>
        <taxon>Aspidochirotida</taxon>
        <taxon>Stichopodidae</taxon>
        <taxon>Apostichopus</taxon>
    </lineage>
</organism>
<name>A0A2G8LGD9_STIJA</name>
<dbReference type="InterPro" id="IPR004045">
    <property type="entry name" value="Glutathione_S-Trfase_N"/>
</dbReference>
<protein>
    <submittedName>
        <fullName evidence="2">S-crystallin SL11</fullName>
    </submittedName>
</protein>
<dbReference type="OrthoDB" id="414243at2759"/>
<dbReference type="FunFam" id="3.40.30.10:FF:000258">
    <property type="entry name" value="Glutathione S-transferase"/>
    <property type="match status" value="1"/>
</dbReference>
<sequence>MHSLRLISSSSTGPIYRLIYFNLKGRAETSRMMFKVAGVEFEDFRIDQKRWQNLTPVVAPQGILPVLEVNGKKLPQSGAINRYIARELGFYGCNNWEASRIDAVVETIGDCLHDLDIWWMIRDLDVRNKLQKHHEGKLIPKALARLDQLLEENMKAEDFLWVTRFPWQTFML</sequence>
<reference evidence="2 3" key="1">
    <citation type="journal article" date="2017" name="PLoS Biol.">
        <title>The sea cucumber genome provides insights into morphological evolution and visceral regeneration.</title>
        <authorList>
            <person name="Zhang X."/>
            <person name="Sun L."/>
            <person name="Yuan J."/>
            <person name="Sun Y."/>
            <person name="Gao Y."/>
            <person name="Zhang L."/>
            <person name="Li S."/>
            <person name="Dai H."/>
            <person name="Hamel J.F."/>
            <person name="Liu C."/>
            <person name="Yu Y."/>
            <person name="Liu S."/>
            <person name="Lin W."/>
            <person name="Guo K."/>
            <person name="Jin S."/>
            <person name="Xu P."/>
            <person name="Storey K.B."/>
            <person name="Huan P."/>
            <person name="Zhang T."/>
            <person name="Zhou Y."/>
            <person name="Zhang J."/>
            <person name="Lin C."/>
            <person name="Li X."/>
            <person name="Xing L."/>
            <person name="Huo D."/>
            <person name="Sun M."/>
            <person name="Wang L."/>
            <person name="Mercier A."/>
            <person name="Li F."/>
            <person name="Yang H."/>
            <person name="Xiang J."/>
        </authorList>
    </citation>
    <scope>NUCLEOTIDE SEQUENCE [LARGE SCALE GENOMIC DNA]</scope>
    <source>
        <strain evidence="2">Shaxun</strain>
        <tissue evidence="2">Muscle</tissue>
    </source>
</reference>
<dbReference type="InterPro" id="IPR040079">
    <property type="entry name" value="Glutathione_S-Trfase"/>
</dbReference>
<evidence type="ECO:0000313" key="2">
    <source>
        <dbReference type="EMBL" id="PIK59230.1"/>
    </source>
</evidence>
<feature type="domain" description="GST N-terminal" evidence="1">
    <location>
        <begin position="14"/>
        <end position="92"/>
    </location>
</feature>
<dbReference type="PROSITE" id="PS50404">
    <property type="entry name" value="GST_NTER"/>
    <property type="match status" value="1"/>
</dbReference>
<dbReference type="Proteomes" id="UP000230750">
    <property type="component" value="Unassembled WGS sequence"/>
</dbReference>
<dbReference type="Gene3D" id="1.20.1050.130">
    <property type="match status" value="1"/>
</dbReference>
<dbReference type="SFLD" id="SFLDS00019">
    <property type="entry name" value="Glutathione_Transferase_(cytos"/>
    <property type="match status" value="1"/>
</dbReference>
<evidence type="ECO:0000259" key="1">
    <source>
        <dbReference type="PROSITE" id="PS50404"/>
    </source>
</evidence>
<accession>A0A2G8LGD9</accession>
<proteinExistence type="predicted"/>
<dbReference type="AlphaFoldDB" id="A0A2G8LGD9"/>
<dbReference type="EMBL" id="MRZV01000089">
    <property type="protein sequence ID" value="PIK59230.1"/>
    <property type="molecule type" value="Genomic_DNA"/>
</dbReference>
<gene>
    <name evidence="2" type="ORF">BSL78_03869</name>
</gene>
<dbReference type="PANTHER" id="PTHR11571">
    <property type="entry name" value="GLUTATHIONE S-TRANSFERASE"/>
    <property type="match status" value="1"/>
</dbReference>
<keyword evidence="3" id="KW-1185">Reference proteome</keyword>
<dbReference type="PANTHER" id="PTHR11571:SF150">
    <property type="entry name" value="GLUTATHIONE S-TRANSFERASE"/>
    <property type="match status" value="1"/>
</dbReference>
<dbReference type="CDD" id="cd03039">
    <property type="entry name" value="GST_N_Sigma_like"/>
    <property type="match status" value="1"/>
</dbReference>
<dbReference type="InterPro" id="IPR036249">
    <property type="entry name" value="Thioredoxin-like_sf"/>
</dbReference>
<dbReference type="GO" id="GO:0004364">
    <property type="term" value="F:glutathione transferase activity"/>
    <property type="evidence" value="ECO:0007669"/>
    <property type="project" value="TreeGrafter"/>
</dbReference>
<evidence type="ECO:0000313" key="3">
    <source>
        <dbReference type="Proteomes" id="UP000230750"/>
    </source>
</evidence>
<dbReference type="SUPFAM" id="SSF47616">
    <property type="entry name" value="GST C-terminal domain-like"/>
    <property type="match status" value="1"/>
</dbReference>